<feature type="transmembrane region" description="Helical" evidence="1">
    <location>
        <begin position="45"/>
        <end position="67"/>
    </location>
</feature>
<gene>
    <name evidence="2" type="ORF">GC101_07485</name>
</gene>
<dbReference type="InterPro" id="IPR058725">
    <property type="entry name" value="YczF"/>
</dbReference>
<dbReference type="Proteomes" id="UP000596857">
    <property type="component" value="Unassembled WGS sequence"/>
</dbReference>
<evidence type="ECO:0000256" key="1">
    <source>
        <dbReference type="SAM" id="Phobius"/>
    </source>
</evidence>
<dbReference type="Pfam" id="PF26310">
    <property type="entry name" value="YczF"/>
    <property type="match status" value="1"/>
</dbReference>
<accession>A0ABX1YG21</accession>
<keyword evidence="1" id="KW-0472">Membrane</keyword>
<keyword evidence="1" id="KW-0812">Transmembrane</keyword>
<proteinExistence type="predicted"/>
<evidence type="ECO:0000313" key="2">
    <source>
        <dbReference type="EMBL" id="NOU78724.1"/>
    </source>
</evidence>
<reference evidence="2 3" key="1">
    <citation type="submission" date="2019-10" db="EMBL/GenBank/DDBJ databases">
        <title>Description of Paenibacillus terricola sp. nov.</title>
        <authorList>
            <person name="Carlier A."/>
            <person name="Qi S."/>
        </authorList>
    </citation>
    <scope>NUCLEOTIDE SEQUENCE [LARGE SCALE GENOMIC DNA]</scope>
    <source>
        <strain evidence="2 3">LMG 31459</strain>
    </source>
</reference>
<keyword evidence="1" id="KW-1133">Transmembrane helix</keyword>
<evidence type="ECO:0000313" key="3">
    <source>
        <dbReference type="Proteomes" id="UP000596857"/>
    </source>
</evidence>
<dbReference type="EMBL" id="WHOB01000020">
    <property type="protein sequence ID" value="NOU78724.1"/>
    <property type="molecule type" value="Genomic_DNA"/>
</dbReference>
<keyword evidence="3" id="KW-1185">Reference proteome</keyword>
<name>A0ABX1YG21_9BACL</name>
<comment type="caution">
    <text evidence="2">The sequence shown here is derived from an EMBL/GenBank/DDBJ whole genome shotgun (WGS) entry which is preliminary data.</text>
</comment>
<protein>
    <submittedName>
        <fullName evidence="2">Uncharacterized protein</fullName>
    </submittedName>
</protein>
<sequence length="71" mass="7480">MKILAIYVLLAVLTLLMLTLVDVLSGISASASLHSLSVIFATTTLQEAICVVIFLALPLIQVAAGALKRSR</sequence>
<dbReference type="RefSeq" id="WP_171716720.1">
    <property type="nucleotide sequence ID" value="NZ_WHOB01000020.1"/>
</dbReference>
<organism evidence="2 3">
    <name type="scientific">Paenibacillus phytohabitans</name>
    <dbReference type="NCBI Taxonomy" id="2654978"/>
    <lineage>
        <taxon>Bacteria</taxon>
        <taxon>Bacillati</taxon>
        <taxon>Bacillota</taxon>
        <taxon>Bacilli</taxon>
        <taxon>Bacillales</taxon>
        <taxon>Paenibacillaceae</taxon>
        <taxon>Paenibacillus</taxon>
    </lineage>
</organism>